<evidence type="ECO:0000256" key="3">
    <source>
        <dbReference type="SAM" id="SignalP"/>
    </source>
</evidence>
<organism evidence="4 5">
    <name type="scientific">Lasiosphaeria ovina</name>
    <dbReference type="NCBI Taxonomy" id="92902"/>
    <lineage>
        <taxon>Eukaryota</taxon>
        <taxon>Fungi</taxon>
        <taxon>Dikarya</taxon>
        <taxon>Ascomycota</taxon>
        <taxon>Pezizomycotina</taxon>
        <taxon>Sordariomycetes</taxon>
        <taxon>Sordariomycetidae</taxon>
        <taxon>Sordariales</taxon>
        <taxon>Lasiosphaeriaceae</taxon>
        <taxon>Lasiosphaeria</taxon>
    </lineage>
</organism>
<feature type="signal peptide" evidence="3">
    <location>
        <begin position="1"/>
        <end position="19"/>
    </location>
</feature>
<keyword evidence="2" id="KW-1133">Transmembrane helix</keyword>
<keyword evidence="5" id="KW-1185">Reference proteome</keyword>
<evidence type="ECO:0000256" key="1">
    <source>
        <dbReference type="SAM" id="MobiDB-lite"/>
    </source>
</evidence>
<feature type="region of interest" description="Disordered" evidence="1">
    <location>
        <begin position="247"/>
        <end position="488"/>
    </location>
</feature>
<proteinExistence type="predicted"/>
<reference evidence="4" key="1">
    <citation type="journal article" date="2023" name="Mol. Phylogenet. Evol.">
        <title>Genome-scale phylogeny and comparative genomics of the fungal order Sordariales.</title>
        <authorList>
            <person name="Hensen N."/>
            <person name="Bonometti L."/>
            <person name="Westerberg I."/>
            <person name="Brannstrom I.O."/>
            <person name="Guillou S."/>
            <person name="Cros-Aarteil S."/>
            <person name="Calhoun S."/>
            <person name="Haridas S."/>
            <person name="Kuo A."/>
            <person name="Mondo S."/>
            <person name="Pangilinan J."/>
            <person name="Riley R."/>
            <person name="LaButti K."/>
            <person name="Andreopoulos B."/>
            <person name="Lipzen A."/>
            <person name="Chen C."/>
            <person name="Yan M."/>
            <person name="Daum C."/>
            <person name="Ng V."/>
            <person name="Clum A."/>
            <person name="Steindorff A."/>
            <person name="Ohm R.A."/>
            <person name="Martin F."/>
            <person name="Silar P."/>
            <person name="Natvig D.O."/>
            <person name="Lalanne C."/>
            <person name="Gautier V."/>
            <person name="Ament-Velasquez S.L."/>
            <person name="Kruys A."/>
            <person name="Hutchinson M.I."/>
            <person name="Powell A.J."/>
            <person name="Barry K."/>
            <person name="Miller A.N."/>
            <person name="Grigoriev I.V."/>
            <person name="Debuchy R."/>
            <person name="Gladieux P."/>
            <person name="Hiltunen Thoren M."/>
            <person name="Johannesson H."/>
        </authorList>
    </citation>
    <scope>NUCLEOTIDE SEQUENCE</scope>
    <source>
        <strain evidence="4">CBS 958.72</strain>
    </source>
</reference>
<gene>
    <name evidence="4" type="ORF">B0T24DRAFT_207344</name>
</gene>
<feature type="compositionally biased region" description="Low complexity" evidence="1">
    <location>
        <begin position="410"/>
        <end position="419"/>
    </location>
</feature>
<feature type="compositionally biased region" description="Low complexity" evidence="1">
    <location>
        <begin position="121"/>
        <end position="155"/>
    </location>
</feature>
<reference evidence="4" key="2">
    <citation type="submission" date="2023-06" db="EMBL/GenBank/DDBJ databases">
        <authorList>
            <consortium name="Lawrence Berkeley National Laboratory"/>
            <person name="Haridas S."/>
            <person name="Hensen N."/>
            <person name="Bonometti L."/>
            <person name="Westerberg I."/>
            <person name="Brannstrom I.O."/>
            <person name="Guillou S."/>
            <person name="Cros-Aarteil S."/>
            <person name="Calhoun S."/>
            <person name="Kuo A."/>
            <person name="Mondo S."/>
            <person name="Pangilinan J."/>
            <person name="Riley R."/>
            <person name="Labutti K."/>
            <person name="Andreopoulos B."/>
            <person name="Lipzen A."/>
            <person name="Chen C."/>
            <person name="Yanf M."/>
            <person name="Daum C."/>
            <person name="Ng V."/>
            <person name="Clum A."/>
            <person name="Steindorff A."/>
            <person name="Ohm R."/>
            <person name="Martin F."/>
            <person name="Silar P."/>
            <person name="Natvig D."/>
            <person name="Lalanne C."/>
            <person name="Gautier V."/>
            <person name="Ament-Velasquez S.L."/>
            <person name="Kruys A."/>
            <person name="Hutchinson M.I."/>
            <person name="Powell A.J."/>
            <person name="Barry K."/>
            <person name="Miller A.N."/>
            <person name="Grigoriev I.V."/>
            <person name="Debuchy R."/>
            <person name="Gladieux P."/>
            <person name="Thoren M.H."/>
            <person name="Johannesson H."/>
        </authorList>
    </citation>
    <scope>NUCLEOTIDE SEQUENCE</scope>
    <source>
        <strain evidence="4">CBS 958.72</strain>
    </source>
</reference>
<comment type="caution">
    <text evidence="4">The sequence shown here is derived from an EMBL/GenBank/DDBJ whole genome shotgun (WGS) entry which is preliminary data.</text>
</comment>
<evidence type="ECO:0000313" key="4">
    <source>
        <dbReference type="EMBL" id="KAK3375829.1"/>
    </source>
</evidence>
<feature type="compositionally biased region" description="Polar residues" evidence="1">
    <location>
        <begin position="80"/>
        <end position="89"/>
    </location>
</feature>
<keyword evidence="2" id="KW-0472">Membrane</keyword>
<feature type="transmembrane region" description="Helical" evidence="2">
    <location>
        <begin position="174"/>
        <end position="196"/>
    </location>
</feature>
<keyword evidence="2" id="KW-0812">Transmembrane</keyword>
<name>A0AAE0KG31_9PEZI</name>
<evidence type="ECO:0000313" key="5">
    <source>
        <dbReference type="Proteomes" id="UP001287356"/>
    </source>
</evidence>
<dbReference type="Proteomes" id="UP001287356">
    <property type="component" value="Unassembled WGS sequence"/>
</dbReference>
<feature type="compositionally biased region" description="Basic and acidic residues" evidence="1">
    <location>
        <begin position="479"/>
        <end position="488"/>
    </location>
</feature>
<protein>
    <submittedName>
        <fullName evidence="4">Uncharacterized protein</fullName>
    </submittedName>
</protein>
<dbReference type="EMBL" id="JAULSN010000003">
    <property type="protein sequence ID" value="KAK3375829.1"/>
    <property type="molecule type" value="Genomic_DNA"/>
</dbReference>
<feature type="compositionally biased region" description="Low complexity" evidence="1">
    <location>
        <begin position="90"/>
        <end position="107"/>
    </location>
</feature>
<sequence>MKPTLAISVLVAAAGTASAQFVTSITPVSVPLLALASLSTLALALTFHQQAVAARNGDDGGVLDRRQGAVTTVLRTITKTSTRQSTSTVPLAESPASSSPGSSTASAVDKPITTAATQINTDSSSSSITSSSPTLTGSSNTLTTSSSTETTAASTRVPEPQTGGGGDKISSGTAAGIAAGVVGGVLALVGVFMIAYHKRQKVQNGTVVTADYPHSLGDQKPPMGGIPSRSNTDMFFPPPAARYPVASRSNTDKFFPPPAALPAHPAPARNDADSGGRGGGGSEMTLGANDLAYDTERSGQDAGYSPQSGHEMGYSPRGGQEAGYSPRSGQEMAQSPRGDQEMGYSPRGGQEMGYSPRGGQDIVSSPRSGQDMGYSPRGGGQDTGYSPRSGPVASPGYQNHHAVSTDVPMPAANPASNASGQAVAYPPKGDNFSLPAFMIPGGERTRSTSFGSPEADPSSSPPPPVPQVGRALATGNESPLERNEVELP</sequence>
<evidence type="ECO:0000256" key="2">
    <source>
        <dbReference type="SAM" id="Phobius"/>
    </source>
</evidence>
<dbReference type="AlphaFoldDB" id="A0AAE0KG31"/>
<accession>A0AAE0KG31</accession>
<feature type="transmembrane region" description="Helical" evidence="2">
    <location>
        <begin position="29"/>
        <end position="47"/>
    </location>
</feature>
<feature type="region of interest" description="Disordered" evidence="1">
    <location>
        <begin position="80"/>
        <end position="168"/>
    </location>
</feature>
<keyword evidence="3" id="KW-0732">Signal</keyword>
<feature type="chain" id="PRO_5042018554" evidence="3">
    <location>
        <begin position="20"/>
        <end position="488"/>
    </location>
</feature>